<reference evidence="21 22" key="1">
    <citation type="submission" date="2020-07" db="EMBL/GenBank/DDBJ databases">
        <title>Sequencing the genomes of 1000 actinobacteria strains.</title>
        <authorList>
            <person name="Klenk H.-P."/>
        </authorList>
    </citation>
    <scope>NUCLEOTIDE SEQUENCE [LARGE SCALE GENOMIC DNA]</scope>
    <source>
        <strain evidence="21 22">DSM 103164</strain>
    </source>
</reference>
<evidence type="ECO:0000256" key="11">
    <source>
        <dbReference type="ARBA" id="ARBA00022692"/>
    </source>
</evidence>
<feature type="region of interest" description="Disordered" evidence="19">
    <location>
        <begin position="1"/>
        <end position="21"/>
    </location>
</feature>
<feature type="transmembrane region" description="Helical" evidence="20">
    <location>
        <begin position="166"/>
        <end position="185"/>
    </location>
</feature>
<evidence type="ECO:0000256" key="4">
    <source>
        <dbReference type="ARBA" id="ARBA00005189"/>
    </source>
</evidence>
<evidence type="ECO:0000256" key="18">
    <source>
        <dbReference type="RuleBase" id="RU003938"/>
    </source>
</evidence>
<evidence type="ECO:0000313" key="21">
    <source>
        <dbReference type="EMBL" id="NYI72217.1"/>
    </source>
</evidence>
<comment type="pathway">
    <text evidence="3 18">Phospholipid metabolism; CDP-diacylglycerol biosynthesis; CDP-diacylglycerol from sn-glycerol 3-phosphate: step 3/3.</text>
</comment>
<comment type="subcellular location">
    <subcellularLocation>
        <location evidence="2">Cell membrane</location>
        <topology evidence="2">Multi-pass membrane protein</topology>
    </subcellularLocation>
</comment>
<feature type="transmembrane region" description="Helical" evidence="20">
    <location>
        <begin position="109"/>
        <end position="126"/>
    </location>
</feature>
<feature type="transmembrane region" description="Helical" evidence="20">
    <location>
        <begin position="206"/>
        <end position="225"/>
    </location>
</feature>
<evidence type="ECO:0000256" key="3">
    <source>
        <dbReference type="ARBA" id="ARBA00005119"/>
    </source>
</evidence>
<comment type="pathway">
    <text evidence="4">Lipid metabolism.</text>
</comment>
<keyword evidence="22" id="KW-1185">Reference proteome</keyword>
<dbReference type="GO" id="GO:0005886">
    <property type="term" value="C:plasma membrane"/>
    <property type="evidence" value="ECO:0007669"/>
    <property type="project" value="UniProtKB-SubCell"/>
</dbReference>
<evidence type="ECO:0000256" key="12">
    <source>
        <dbReference type="ARBA" id="ARBA00022695"/>
    </source>
</evidence>
<evidence type="ECO:0000256" key="7">
    <source>
        <dbReference type="ARBA" id="ARBA00019373"/>
    </source>
</evidence>
<evidence type="ECO:0000256" key="5">
    <source>
        <dbReference type="ARBA" id="ARBA00010185"/>
    </source>
</evidence>
<feature type="transmembrane region" description="Helical" evidence="20">
    <location>
        <begin position="31"/>
        <end position="64"/>
    </location>
</feature>
<keyword evidence="17" id="KW-1208">Phospholipid metabolism</keyword>
<dbReference type="UniPathway" id="UPA00557">
    <property type="reaction ID" value="UER00614"/>
</dbReference>
<evidence type="ECO:0000256" key="17">
    <source>
        <dbReference type="ARBA" id="ARBA00023264"/>
    </source>
</evidence>
<evidence type="ECO:0000256" key="19">
    <source>
        <dbReference type="SAM" id="MobiDB-lite"/>
    </source>
</evidence>
<comment type="catalytic activity">
    <reaction evidence="1 18">
        <text>a 1,2-diacyl-sn-glycero-3-phosphate + CTP + H(+) = a CDP-1,2-diacyl-sn-glycerol + diphosphate</text>
        <dbReference type="Rhea" id="RHEA:16229"/>
        <dbReference type="ChEBI" id="CHEBI:15378"/>
        <dbReference type="ChEBI" id="CHEBI:33019"/>
        <dbReference type="ChEBI" id="CHEBI:37563"/>
        <dbReference type="ChEBI" id="CHEBI:58332"/>
        <dbReference type="ChEBI" id="CHEBI:58608"/>
        <dbReference type="EC" id="2.7.7.41"/>
    </reaction>
</comment>
<keyword evidence="9" id="KW-0444">Lipid biosynthesis</keyword>
<dbReference type="AlphaFoldDB" id="A0A7Z0IM53"/>
<keyword evidence="13 20" id="KW-1133">Transmembrane helix</keyword>
<evidence type="ECO:0000256" key="2">
    <source>
        <dbReference type="ARBA" id="ARBA00004651"/>
    </source>
</evidence>
<dbReference type="EMBL" id="JACBZS010000001">
    <property type="protein sequence ID" value="NYI72217.1"/>
    <property type="molecule type" value="Genomic_DNA"/>
</dbReference>
<keyword evidence="15 20" id="KW-0472">Membrane</keyword>
<dbReference type="RefSeq" id="WP_179445942.1">
    <property type="nucleotide sequence ID" value="NZ_JACBZS010000001.1"/>
</dbReference>
<feature type="transmembrane region" description="Helical" evidence="20">
    <location>
        <begin position="138"/>
        <end position="160"/>
    </location>
</feature>
<evidence type="ECO:0000256" key="13">
    <source>
        <dbReference type="ARBA" id="ARBA00022989"/>
    </source>
</evidence>
<dbReference type="Proteomes" id="UP000527616">
    <property type="component" value="Unassembled WGS sequence"/>
</dbReference>
<dbReference type="InterPro" id="IPR000374">
    <property type="entry name" value="PC_trans"/>
</dbReference>
<dbReference type="PANTHER" id="PTHR46382:SF1">
    <property type="entry name" value="PHOSPHATIDATE CYTIDYLYLTRANSFERASE"/>
    <property type="match status" value="1"/>
</dbReference>
<evidence type="ECO:0000256" key="20">
    <source>
        <dbReference type="SAM" id="Phobius"/>
    </source>
</evidence>
<protein>
    <recommendedName>
        <fullName evidence="7 18">Phosphatidate cytidylyltransferase</fullName>
        <ecNumber evidence="6 18">2.7.7.41</ecNumber>
    </recommendedName>
</protein>
<evidence type="ECO:0000256" key="10">
    <source>
        <dbReference type="ARBA" id="ARBA00022679"/>
    </source>
</evidence>
<dbReference type="GO" id="GO:0016024">
    <property type="term" value="P:CDP-diacylglycerol biosynthetic process"/>
    <property type="evidence" value="ECO:0007669"/>
    <property type="project" value="UniProtKB-UniPathway"/>
</dbReference>
<dbReference type="GO" id="GO:0004605">
    <property type="term" value="F:phosphatidate cytidylyltransferase activity"/>
    <property type="evidence" value="ECO:0007669"/>
    <property type="project" value="UniProtKB-EC"/>
</dbReference>
<evidence type="ECO:0000256" key="9">
    <source>
        <dbReference type="ARBA" id="ARBA00022516"/>
    </source>
</evidence>
<comment type="similarity">
    <text evidence="5 18">Belongs to the CDS family.</text>
</comment>
<evidence type="ECO:0000256" key="6">
    <source>
        <dbReference type="ARBA" id="ARBA00012487"/>
    </source>
</evidence>
<sequence>MTPPGDDPADHPPPDAIPVRDHGRAGRNLPAAIGVGVGLFVALVVTLGWFNLGFVLLMAVALALGTVEVWQAMRRIGIHAAIVPIVVGTVAIIIGSYQANLEHRVSTNTWMLAILGLTVLASLVWRMPRGADGYLRDVAGSMLIIGWIPLLGAFASMMLAGNQGPLRVITFLVVIVLADTGGYAVGVVFGRHPMAPRISPKKSWEGFAGSLVLGTAGAVAMMTLFLGQPWWVGAILGVALVLAGACGDLVESLIKRDIGIKDMSSFLPGHGGVMDRLDSLLLAAPVAWLIMLIFVPGG</sequence>
<feature type="compositionally biased region" description="Basic and acidic residues" evidence="19">
    <location>
        <begin position="8"/>
        <end position="21"/>
    </location>
</feature>
<keyword evidence="11 18" id="KW-0812">Transmembrane</keyword>
<evidence type="ECO:0000256" key="8">
    <source>
        <dbReference type="ARBA" id="ARBA00022475"/>
    </source>
</evidence>
<evidence type="ECO:0000256" key="1">
    <source>
        <dbReference type="ARBA" id="ARBA00001698"/>
    </source>
</evidence>
<keyword evidence="16" id="KW-0594">Phospholipid biosynthesis</keyword>
<dbReference type="PANTHER" id="PTHR46382">
    <property type="entry name" value="PHOSPHATIDATE CYTIDYLYLTRANSFERASE"/>
    <property type="match status" value="1"/>
</dbReference>
<keyword evidence="12 18" id="KW-0548">Nucleotidyltransferase</keyword>
<dbReference type="Pfam" id="PF01148">
    <property type="entry name" value="CTP_transf_1"/>
    <property type="match status" value="1"/>
</dbReference>
<evidence type="ECO:0000256" key="14">
    <source>
        <dbReference type="ARBA" id="ARBA00023098"/>
    </source>
</evidence>
<proteinExistence type="inferred from homology"/>
<keyword evidence="14" id="KW-0443">Lipid metabolism</keyword>
<dbReference type="EC" id="2.7.7.41" evidence="6 18"/>
<feature type="transmembrane region" description="Helical" evidence="20">
    <location>
        <begin position="76"/>
        <end position="97"/>
    </location>
</feature>
<organism evidence="21 22">
    <name type="scientific">Naumannella cuiyingiana</name>
    <dbReference type="NCBI Taxonomy" id="1347891"/>
    <lineage>
        <taxon>Bacteria</taxon>
        <taxon>Bacillati</taxon>
        <taxon>Actinomycetota</taxon>
        <taxon>Actinomycetes</taxon>
        <taxon>Propionibacteriales</taxon>
        <taxon>Propionibacteriaceae</taxon>
        <taxon>Naumannella</taxon>
    </lineage>
</organism>
<gene>
    <name evidence="21" type="ORF">GGQ54_002777</name>
</gene>
<keyword evidence="8" id="KW-1003">Cell membrane</keyword>
<accession>A0A7Z0IM53</accession>
<keyword evidence="10 18" id="KW-0808">Transferase</keyword>
<evidence type="ECO:0000313" key="22">
    <source>
        <dbReference type="Proteomes" id="UP000527616"/>
    </source>
</evidence>
<name>A0A7Z0IM53_9ACTN</name>
<feature type="transmembrane region" description="Helical" evidence="20">
    <location>
        <begin position="231"/>
        <end position="254"/>
    </location>
</feature>
<comment type="caution">
    <text evidence="21">The sequence shown here is derived from an EMBL/GenBank/DDBJ whole genome shotgun (WGS) entry which is preliminary data.</text>
</comment>
<evidence type="ECO:0000256" key="15">
    <source>
        <dbReference type="ARBA" id="ARBA00023136"/>
    </source>
</evidence>
<feature type="transmembrane region" description="Helical" evidence="20">
    <location>
        <begin position="275"/>
        <end position="295"/>
    </location>
</feature>
<evidence type="ECO:0000256" key="16">
    <source>
        <dbReference type="ARBA" id="ARBA00023209"/>
    </source>
</evidence>
<dbReference type="PROSITE" id="PS01315">
    <property type="entry name" value="CDS"/>
    <property type="match status" value="1"/>
</dbReference>